<reference evidence="1" key="2">
    <citation type="journal article" date="2015" name="Fish Shellfish Immunol.">
        <title>Early steps in the European eel (Anguilla anguilla)-Vibrio vulnificus interaction in the gills: Role of the RtxA13 toxin.</title>
        <authorList>
            <person name="Callol A."/>
            <person name="Pajuelo D."/>
            <person name="Ebbesson L."/>
            <person name="Teles M."/>
            <person name="MacKenzie S."/>
            <person name="Amaro C."/>
        </authorList>
    </citation>
    <scope>NUCLEOTIDE SEQUENCE</scope>
</reference>
<reference evidence="1" key="1">
    <citation type="submission" date="2014-11" db="EMBL/GenBank/DDBJ databases">
        <authorList>
            <person name="Amaro Gonzalez C."/>
        </authorList>
    </citation>
    <scope>NUCLEOTIDE SEQUENCE</scope>
</reference>
<name>A0A0E9RDK9_ANGAN</name>
<evidence type="ECO:0000313" key="1">
    <source>
        <dbReference type="EMBL" id="JAH27189.1"/>
    </source>
</evidence>
<dbReference type="EMBL" id="GBXM01081388">
    <property type="protein sequence ID" value="JAH27189.1"/>
    <property type="molecule type" value="Transcribed_RNA"/>
</dbReference>
<organism evidence="1">
    <name type="scientific">Anguilla anguilla</name>
    <name type="common">European freshwater eel</name>
    <name type="synonym">Muraena anguilla</name>
    <dbReference type="NCBI Taxonomy" id="7936"/>
    <lineage>
        <taxon>Eukaryota</taxon>
        <taxon>Metazoa</taxon>
        <taxon>Chordata</taxon>
        <taxon>Craniata</taxon>
        <taxon>Vertebrata</taxon>
        <taxon>Euteleostomi</taxon>
        <taxon>Actinopterygii</taxon>
        <taxon>Neopterygii</taxon>
        <taxon>Teleostei</taxon>
        <taxon>Anguilliformes</taxon>
        <taxon>Anguillidae</taxon>
        <taxon>Anguilla</taxon>
    </lineage>
</organism>
<proteinExistence type="predicted"/>
<protein>
    <submittedName>
        <fullName evidence="1">Uncharacterized protein</fullName>
    </submittedName>
</protein>
<accession>A0A0E9RDK9</accession>
<sequence>MFKWDKLTH</sequence>